<evidence type="ECO:0000256" key="1">
    <source>
        <dbReference type="SAM" id="MobiDB-lite"/>
    </source>
</evidence>
<accession>A0ABD6AWF4</accession>
<gene>
    <name evidence="3" type="ORF">ACFSBT_12625</name>
</gene>
<feature type="region of interest" description="Disordered" evidence="1">
    <location>
        <begin position="319"/>
        <end position="344"/>
    </location>
</feature>
<dbReference type="CDD" id="cd16148">
    <property type="entry name" value="sulfatase_like"/>
    <property type="match status" value="1"/>
</dbReference>
<name>A0ABD6AWF4_9EURY</name>
<dbReference type="InterPro" id="IPR017850">
    <property type="entry name" value="Alkaline_phosphatase_core_sf"/>
</dbReference>
<protein>
    <submittedName>
        <fullName evidence="3">Sulfatase</fullName>
    </submittedName>
</protein>
<dbReference type="Proteomes" id="UP001597187">
    <property type="component" value="Unassembled WGS sequence"/>
</dbReference>
<comment type="caution">
    <text evidence="3">The sequence shown here is derived from an EMBL/GenBank/DDBJ whole genome shotgun (WGS) entry which is preliminary data.</text>
</comment>
<dbReference type="PANTHER" id="PTHR43751">
    <property type="entry name" value="SULFATASE"/>
    <property type="match status" value="1"/>
</dbReference>
<evidence type="ECO:0000313" key="3">
    <source>
        <dbReference type="EMBL" id="MFD1514121.1"/>
    </source>
</evidence>
<dbReference type="SUPFAM" id="SSF53649">
    <property type="entry name" value="Alkaline phosphatase-like"/>
    <property type="match status" value="1"/>
</dbReference>
<dbReference type="Gene3D" id="3.30.1120.10">
    <property type="match status" value="1"/>
</dbReference>
<reference evidence="3 4" key="1">
    <citation type="journal article" date="2019" name="Int. J. Syst. Evol. Microbiol.">
        <title>The Global Catalogue of Microorganisms (GCM) 10K type strain sequencing project: providing services to taxonomists for standard genome sequencing and annotation.</title>
        <authorList>
            <consortium name="The Broad Institute Genomics Platform"/>
            <consortium name="The Broad Institute Genome Sequencing Center for Infectious Disease"/>
            <person name="Wu L."/>
            <person name="Ma J."/>
        </authorList>
    </citation>
    <scope>NUCLEOTIDE SEQUENCE [LARGE SCALE GENOMIC DNA]</scope>
    <source>
        <strain evidence="3 4">CGMCC 1.12563</strain>
    </source>
</reference>
<dbReference type="EMBL" id="JBHUDC010000006">
    <property type="protein sequence ID" value="MFD1514121.1"/>
    <property type="molecule type" value="Genomic_DNA"/>
</dbReference>
<dbReference type="InterPro" id="IPR000917">
    <property type="entry name" value="Sulfatase_N"/>
</dbReference>
<dbReference type="AlphaFoldDB" id="A0ABD6AWF4"/>
<dbReference type="InterPro" id="IPR052701">
    <property type="entry name" value="GAG_Ulvan_Degrading_Sulfatases"/>
</dbReference>
<dbReference type="RefSeq" id="WP_250874093.1">
    <property type="nucleotide sequence ID" value="NZ_JALXFV010000006.1"/>
</dbReference>
<evidence type="ECO:0000259" key="2">
    <source>
        <dbReference type="Pfam" id="PF00884"/>
    </source>
</evidence>
<feature type="compositionally biased region" description="Polar residues" evidence="1">
    <location>
        <begin position="335"/>
        <end position="344"/>
    </location>
</feature>
<sequence length="477" mass="54300">MNILVYVMDALRVDHVSSYGYERTTTPRIDKLAQNGIRYTRCFSPSTWTKPVGASLLTGAYPPTHGVRSREDLFNTDITRLPELLSQEGYSTVGVSTMGNVSASLGYDRGFDEYFDLYKDPDIIERRATSSAANEELDREGVNRVALPRAEDINPPLLKWIDENSSDDFFAFCWSIEPHIPYDPPRSHREFVNPDYDGEVDGSRESLPDVSNDEDMRQLIGLYDSEIKYNDEQLGLLLDGLRDRDVLDDTLVVVLGDHGDAFNEHGRLTHGHLAYDELAHVPLVIRPPNGNENSNSDVEEMTSLVDLCPTILEATDVENVPKSSQGRPLPPFGPTGSSSPVFSETRSRDIYPSFYAIRTDEWKYMEVDAPERSIDTLLETARQVYQRGLIPEIIRNPLYYLNRYRHSESRFLYNVRTDPEESNNLVQTRSEKVAELRESLYEWLNQSEQLYESLGNSGRTDIDAETAEQLRQLGYVD</sequence>
<evidence type="ECO:0000313" key="4">
    <source>
        <dbReference type="Proteomes" id="UP001597187"/>
    </source>
</evidence>
<feature type="domain" description="Sulfatase N-terminal" evidence="2">
    <location>
        <begin position="2"/>
        <end position="317"/>
    </location>
</feature>
<keyword evidence="4" id="KW-1185">Reference proteome</keyword>
<dbReference type="PANTHER" id="PTHR43751:SF3">
    <property type="entry name" value="SULFATASE N-TERMINAL DOMAIN-CONTAINING PROTEIN"/>
    <property type="match status" value="1"/>
</dbReference>
<organism evidence="3 4">
    <name type="scientific">Halomarina rubra</name>
    <dbReference type="NCBI Taxonomy" id="2071873"/>
    <lineage>
        <taxon>Archaea</taxon>
        <taxon>Methanobacteriati</taxon>
        <taxon>Methanobacteriota</taxon>
        <taxon>Stenosarchaea group</taxon>
        <taxon>Halobacteria</taxon>
        <taxon>Halobacteriales</taxon>
        <taxon>Natronomonadaceae</taxon>
        <taxon>Halomarina</taxon>
    </lineage>
</organism>
<dbReference type="Gene3D" id="3.40.720.10">
    <property type="entry name" value="Alkaline Phosphatase, subunit A"/>
    <property type="match status" value="1"/>
</dbReference>
<proteinExistence type="predicted"/>
<dbReference type="Pfam" id="PF00884">
    <property type="entry name" value="Sulfatase"/>
    <property type="match status" value="1"/>
</dbReference>